<proteinExistence type="predicted"/>
<accession>A0ACC2G1F5</accession>
<name>A0ACC2G1F5_DALPE</name>
<comment type="caution">
    <text evidence="1">The sequence shown here is derived from an EMBL/GenBank/DDBJ whole genome shotgun (WGS) entry which is preliminary data.</text>
</comment>
<keyword evidence="2" id="KW-1185">Reference proteome</keyword>
<dbReference type="Proteomes" id="UP001157502">
    <property type="component" value="Chromosome 19"/>
</dbReference>
<evidence type="ECO:0000313" key="2">
    <source>
        <dbReference type="Proteomes" id="UP001157502"/>
    </source>
</evidence>
<protein>
    <submittedName>
        <fullName evidence="1">Uncharacterized protein</fullName>
    </submittedName>
</protein>
<gene>
    <name evidence="1" type="ORF">DPEC_G00227800</name>
</gene>
<sequence length="94" mass="10711">MSRPRAPYKRLSVVSWEIALEIESPEWVQLLQHKIRLVLWRRLNGRWMCNTEKRHSAGSARQHGNGRRANRADGSNGDGSNDGMASSNLTNTLR</sequence>
<reference evidence="1" key="1">
    <citation type="submission" date="2021-05" db="EMBL/GenBank/DDBJ databases">
        <authorList>
            <person name="Pan Q."/>
            <person name="Jouanno E."/>
            <person name="Zahm M."/>
            <person name="Klopp C."/>
            <person name="Cabau C."/>
            <person name="Louis A."/>
            <person name="Berthelot C."/>
            <person name="Parey E."/>
            <person name="Roest Crollius H."/>
            <person name="Montfort J."/>
            <person name="Robinson-Rechavi M."/>
            <person name="Bouchez O."/>
            <person name="Lampietro C."/>
            <person name="Lopez Roques C."/>
            <person name="Donnadieu C."/>
            <person name="Postlethwait J."/>
            <person name="Bobe J."/>
            <person name="Dillon D."/>
            <person name="Chandos A."/>
            <person name="von Hippel F."/>
            <person name="Guiguen Y."/>
        </authorList>
    </citation>
    <scope>NUCLEOTIDE SEQUENCE</scope>
    <source>
        <strain evidence="1">YG-Jan2019</strain>
    </source>
</reference>
<dbReference type="EMBL" id="CM055746">
    <property type="protein sequence ID" value="KAJ7997325.1"/>
    <property type="molecule type" value="Genomic_DNA"/>
</dbReference>
<evidence type="ECO:0000313" key="1">
    <source>
        <dbReference type="EMBL" id="KAJ7997325.1"/>
    </source>
</evidence>
<organism evidence="1 2">
    <name type="scientific">Dallia pectoralis</name>
    <name type="common">Alaska blackfish</name>
    <dbReference type="NCBI Taxonomy" id="75939"/>
    <lineage>
        <taxon>Eukaryota</taxon>
        <taxon>Metazoa</taxon>
        <taxon>Chordata</taxon>
        <taxon>Craniata</taxon>
        <taxon>Vertebrata</taxon>
        <taxon>Euteleostomi</taxon>
        <taxon>Actinopterygii</taxon>
        <taxon>Neopterygii</taxon>
        <taxon>Teleostei</taxon>
        <taxon>Protacanthopterygii</taxon>
        <taxon>Esociformes</taxon>
        <taxon>Umbridae</taxon>
        <taxon>Dallia</taxon>
    </lineage>
</organism>